<organism evidence="1 2">
    <name type="scientific">Candidatus Methylumidiphilus alinenensis</name>
    <dbReference type="NCBI Taxonomy" id="2202197"/>
    <lineage>
        <taxon>Bacteria</taxon>
        <taxon>Pseudomonadati</taxon>
        <taxon>Pseudomonadota</taxon>
        <taxon>Gammaproteobacteria</taxon>
        <taxon>Methylococcales</taxon>
        <taxon>Candidatus Methylumidiphilus</taxon>
    </lineage>
</organism>
<gene>
    <name evidence="1" type="ORF">DM484_01110</name>
</gene>
<name>A0A2W4RUU2_9GAMM</name>
<sequence>MNVYFTDYFRVPVEALGEYGAFNVSLINDLPVFIDPFLLFNSDKPEYGVLHDSIIKYLTFLRDMSYEGPISTGLLRHWFLFPEVKQNWLGYSKVGNGGAGLGRDFAAALNDNLSSIFKNFGSEQITKGSHLEKLCLVKDGVGKDSISDFTTNLIKGYLCEYTQEFALSHINPSFIKRVGVGHASFDFIMRRWNSKFYNLPYIDGDFVLLSPKDILTKDETWINKHDIIGDFNDILAAIPNEELRGQINDFYLRLIPANPKRRDLDDAASRVVRKYPELIDYYIRYKEDSGEQAVALSNQKVKETETIFIDHVRRLIDQLKTSSEFYCERGNTFEEAIKRVHFLKQVIESNDGYRIFYVDGKPVKREQDLQLIFRLTWYASTDDVNAEVNNGRGPVDYKISRGADDSTLVEFKLASNSKLKQNLENQVAVYEAANKTKKSIKVILFFSDAELAKVIRIISDLGLKEGPELVLIDARSTNKASASNVK</sequence>
<dbReference type="Proteomes" id="UP000249396">
    <property type="component" value="Unassembled WGS sequence"/>
</dbReference>
<evidence type="ECO:0000313" key="1">
    <source>
        <dbReference type="EMBL" id="PZN86026.1"/>
    </source>
</evidence>
<accession>A0A2W4RUU2</accession>
<protein>
    <submittedName>
        <fullName evidence="1">Uncharacterized protein</fullName>
    </submittedName>
</protein>
<reference evidence="1 2" key="1">
    <citation type="journal article" date="2018" name="Aquat. Microb. Ecol.">
        <title>Gammaproteobacterial methanotrophs dominate.</title>
        <authorList>
            <person name="Rissanen A.J."/>
            <person name="Saarenheimo J."/>
            <person name="Tiirola M."/>
            <person name="Peura S."/>
            <person name="Aalto S.L."/>
            <person name="Karvinen A."/>
            <person name="Nykanen H."/>
        </authorList>
    </citation>
    <scope>NUCLEOTIDE SEQUENCE [LARGE SCALE GENOMIC DNA]</scope>
    <source>
        <strain evidence="1">AMbin10</strain>
    </source>
</reference>
<proteinExistence type="predicted"/>
<dbReference type="EMBL" id="QJPH01000098">
    <property type="protein sequence ID" value="PZN86026.1"/>
    <property type="molecule type" value="Genomic_DNA"/>
</dbReference>
<comment type="caution">
    <text evidence="1">The sequence shown here is derived from an EMBL/GenBank/DDBJ whole genome shotgun (WGS) entry which is preliminary data.</text>
</comment>
<dbReference type="AlphaFoldDB" id="A0A2W4RUU2"/>
<evidence type="ECO:0000313" key="2">
    <source>
        <dbReference type="Proteomes" id="UP000249396"/>
    </source>
</evidence>